<dbReference type="EMBL" id="CP003010">
    <property type="protein sequence ID" value="AEO67115.1"/>
    <property type="molecule type" value="Genomic_DNA"/>
</dbReference>
<feature type="compositionally biased region" description="Low complexity" evidence="1">
    <location>
        <begin position="146"/>
        <end position="162"/>
    </location>
</feature>
<evidence type="ECO:0000313" key="3">
    <source>
        <dbReference type="Proteomes" id="UP000008181"/>
    </source>
</evidence>
<dbReference type="HOGENOM" id="CLU_055649_0_0_1"/>
<evidence type="ECO:0000256" key="1">
    <source>
        <dbReference type="SAM" id="MobiDB-lite"/>
    </source>
</evidence>
<proteinExistence type="predicted"/>
<dbReference type="PANTHER" id="PTHR39398:SF1">
    <property type="entry name" value="CSN8_PSMD8_EIF3K DOMAIN-CONTAINING PROTEIN"/>
    <property type="match status" value="1"/>
</dbReference>
<organism evidence="2 3">
    <name type="scientific">Thermothielavioides terrestris (strain ATCC 38088 / NRRL 8126)</name>
    <name type="common">Thielavia terrestris</name>
    <dbReference type="NCBI Taxonomy" id="578455"/>
    <lineage>
        <taxon>Eukaryota</taxon>
        <taxon>Fungi</taxon>
        <taxon>Dikarya</taxon>
        <taxon>Ascomycota</taxon>
        <taxon>Pezizomycotina</taxon>
        <taxon>Sordariomycetes</taxon>
        <taxon>Sordariomycetidae</taxon>
        <taxon>Sordariales</taxon>
        <taxon>Chaetomiaceae</taxon>
        <taxon>Thermothielavioides</taxon>
        <taxon>Thermothielavioides terrestris</taxon>
    </lineage>
</organism>
<accession>G2QYX6</accession>
<sequence length="310" mass="34377">MQRKGGRAPAGHLSRLKPVEHDPLAEYGLPSKGEKRLLSPKVQEAYYAKITERYLAFCTAAGDRDELQRQFARLAITDQRNPKPSSASDDFSNQVYLFSIRLGILASSYETYYPSLLYLLRRQPPNPRSRRPGTSPAPPSLPPPQQSQSQPQPHTPHLTTAPQPRAVPLTTVEQADLAAYLILDTACRRGDLAGAYAQRAAHGLRDRHVDAVLRALAADNWAAWRRARRQADLYRATLMEGAERRVRAHALRAIGRAYLTVGVRWVEGQLGMAWDGLREGFGVGWEVEEGGAADGEEEGGKVVVRRVKGK</sequence>
<dbReference type="OrthoDB" id="2100128at2759"/>
<feature type="compositionally biased region" description="Pro residues" evidence="1">
    <location>
        <begin position="135"/>
        <end position="145"/>
    </location>
</feature>
<dbReference type="PANTHER" id="PTHR39398">
    <property type="entry name" value="YALI0F14311P"/>
    <property type="match status" value="1"/>
</dbReference>
<name>G2QYX6_THETT</name>
<gene>
    <name evidence="2" type="ORF">THITE_2064270</name>
</gene>
<protein>
    <submittedName>
        <fullName evidence="2">Uncharacterized protein</fullName>
    </submittedName>
</protein>
<dbReference type="STRING" id="578455.G2QYX6"/>
<keyword evidence="3" id="KW-1185">Reference proteome</keyword>
<dbReference type="eggNOG" id="ENOG502RXZN">
    <property type="taxonomic scope" value="Eukaryota"/>
</dbReference>
<dbReference type="Proteomes" id="UP000008181">
    <property type="component" value="Chromosome 2"/>
</dbReference>
<dbReference type="AlphaFoldDB" id="G2QYX6"/>
<dbReference type="KEGG" id="ttt:THITE_2064270"/>
<reference evidence="2 3" key="1">
    <citation type="journal article" date="2011" name="Nat. Biotechnol.">
        <title>Comparative genomic analysis of the thermophilic biomass-degrading fungi Myceliophthora thermophila and Thielavia terrestris.</title>
        <authorList>
            <person name="Berka R.M."/>
            <person name="Grigoriev I.V."/>
            <person name="Otillar R."/>
            <person name="Salamov A."/>
            <person name="Grimwood J."/>
            <person name="Reid I."/>
            <person name="Ishmael N."/>
            <person name="John T."/>
            <person name="Darmond C."/>
            <person name="Moisan M.-C."/>
            <person name="Henrissat B."/>
            <person name="Coutinho P.M."/>
            <person name="Lombard V."/>
            <person name="Natvig D.O."/>
            <person name="Lindquist E."/>
            <person name="Schmutz J."/>
            <person name="Lucas S."/>
            <person name="Harris P."/>
            <person name="Powlowski J."/>
            <person name="Bellemare A."/>
            <person name="Taylor D."/>
            <person name="Butler G."/>
            <person name="de Vries R.P."/>
            <person name="Allijn I.E."/>
            <person name="van den Brink J."/>
            <person name="Ushinsky S."/>
            <person name="Storms R."/>
            <person name="Powell A.J."/>
            <person name="Paulsen I.T."/>
            <person name="Elbourne L.D.H."/>
            <person name="Baker S.E."/>
            <person name="Magnuson J."/>
            <person name="LaBoissiere S."/>
            <person name="Clutterbuck A.J."/>
            <person name="Martinez D."/>
            <person name="Wogulis M."/>
            <person name="de Leon A.L."/>
            <person name="Rey M.W."/>
            <person name="Tsang A."/>
        </authorList>
    </citation>
    <scope>NUCLEOTIDE SEQUENCE [LARGE SCALE GENOMIC DNA]</scope>
    <source>
        <strain evidence="3">ATCC 38088 / NRRL 8126</strain>
    </source>
</reference>
<feature type="region of interest" description="Disordered" evidence="1">
    <location>
        <begin position="123"/>
        <end position="162"/>
    </location>
</feature>
<dbReference type="RefSeq" id="XP_003653451.1">
    <property type="nucleotide sequence ID" value="XM_003653403.1"/>
</dbReference>
<dbReference type="GeneID" id="11517469"/>
<evidence type="ECO:0000313" key="2">
    <source>
        <dbReference type="EMBL" id="AEO67115.1"/>
    </source>
</evidence>